<evidence type="ECO:0000256" key="1">
    <source>
        <dbReference type="ARBA" id="ARBA00005986"/>
    </source>
</evidence>
<proteinExistence type="inferred from homology"/>
<dbReference type="GeneID" id="27340856"/>
<dbReference type="Gene3D" id="3.30.70.100">
    <property type="match status" value="1"/>
</dbReference>
<evidence type="ECO:0000313" key="2">
    <source>
        <dbReference type="EMBL" id="KIW34921.1"/>
    </source>
</evidence>
<dbReference type="Proteomes" id="UP000054466">
    <property type="component" value="Unassembled WGS sequence"/>
</dbReference>
<dbReference type="AlphaFoldDB" id="A0A0D2A3P8"/>
<sequence length="106" mass="11476">MAVNATVLYPAEEGATFDLNYYLKTHMPLVSEKWGQYGLKGWKVVEFQAAPDGSKPYSIAALLTWETADGLKQALSSQEAQTVFGDVPNFSNKSPLFIAGDIVGSS</sequence>
<dbReference type="EMBL" id="KN847040">
    <property type="protein sequence ID" value="KIW34921.1"/>
    <property type="molecule type" value="Genomic_DNA"/>
</dbReference>
<evidence type="ECO:0000313" key="3">
    <source>
        <dbReference type="Proteomes" id="UP000054466"/>
    </source>
</evidence>
<dbReference type="NCBIfam" id="TIGR02118">
    <property type="entry name" value="EthD family reductase"/>
    <property type="match status" value="1"/>
</dbReference>
<dbReference type="STRING" id="569365.A0A0D2A3P8"/>
<reference evidence="2 3" key="1">
    <citation type="submission" date="2015-01" db="EMBL/GenBank/DDBJ databases">
        <title>The Genome Sequence of Cladophialophora immunda CBS83496.</title>
        <authorList>
            <consortium name="The Broad Institute Genomics Platform"/>
            <person name="Cuomo C."/>
            <person name="de Hoog S."/>
            <person name="Gorbushina A."/>
            <person name="Stielow B."/>
            <person name="Teixiera M."/>
            <person name="Abouelleil A."/>
            <person name="Chapman S.B."/>
            <person name="Priest M."/>
            <person name="Young S.K."/>
            <person name="Wortman J."/>
            <person name="Nusbaum C."/>
            <person name="Birren B."/>
        </authorList>
    </citation>
    <scope>NUCLEOTIDE SEQUENCE [LARGE SCALE GENOMIC DNA]</scope>
    <source>
        <strain evidence="2 3">CBS 83496</strain>
    </source>
</reference>
<dbReference type="VEuPathDB" id="FungiDB:PV07_01662"/>
<gene>
    <name evidence="2" type="ORF">PV07_01662</name>
</gene>
<dbReference type="PANTHER" id="PTHR40260:SF2">
    <property type="entry name" value="BLR8190 PROTEIN"/>
    <property type="match status" value="1"/>
</dbReference>
<name>A0A0D2A3P8_9EURO</name>
<evidence type="ECO:0008006" key="4">
    <source>
        <dbReference type="Google" id="ProtNLM"/>
    </source>
</evidence>
<organism evidence="2 3">
    <name type="scientific">Cladophialophora immunda</name>
    <dbReference type="NCBI Taxonomy" id="569365"/>
    <lineage>
        <taxon>Eukaryota</taxon>
        <taxon>Fungi</taxon>
        <taxon>Dikarya</taxon>
        <taxon>Ascomycota</taxon>
        <taxon>Pezizomycotina</taxon>
        <taxon>Eurotiomycetes</taxon>
        <taxon>Chaetothyriomycetidae</taxon>
        <taxon>Chaetothyriales</taxon>
        <taxon>Herpotrichiellaceae</taxon>
        <taxon>Cladophialophora</taxon>
    </lineage>
</organism>
<dbReference type="GO" id="GO:0016491">
    <property type="term" value="F:oxidoreductase activity"/>
    <property type="evidence" value="ECO:0007669"/>
    <property type="project" value="InterPro"/>
</dbReference>
<keyword evidence="3" id="KW-1185">Reference proteome</keyword>
<dbReference type="InterPro" id="IPR009799">
    <property type="entry name" value="EthD_dom"/>
</dbReference>
<comment type="similarity">
    <text evidence="1">Belongs to the tpcK family.</text>
</comment>
<dbReference type="HOGENOM" id="CLU_115019_1_2_1"/>
<dbReference type="OrthoDB" id="4892971at2759"/>
<accession>A0A0D2A3P8</accession>
<protein>
    <recommendedName>
        <fullName evidence="4">EthD domain-containing protein</fullName>
    </recommendedName>
</protein>
<dbReference type="SUPFAM" id="SSF54909">
    <property type="entry name" value="Dimeric alpha+beta barrel"/>
    <property type="match status" value="1"/>
</dbReference>
<dbReference type="InterPro" id="IPR011008">
    <property type="entry name" value="Dimeric_a/b-barrel"/>
</dbReference>
<dbReference type="RefSeq" id="XP_016255137.1">
    <property type="nucleotide sequence ID" value="XM_016388209.1"/>
</dbReference>
<dbReference type="PANTHER" id="PTHR40260">
    <property type="entry name" value="BLR8190 PROTEIN"/>
    <property type="match status" value="1"/>
</dbReference>